<accession>A0A0D1XVL7</accession>
<reference evidence="3 5" key="2">
    <citation type="submission" date="2016-10" db="EMBL/GenBank/DDBJ databases">
        <authorList>
            <person name="de Groot N.N."/>
        </authorList>
    </citation>
    <scope>NUCLEOTIDE SEQUENCE [LARGE SCALE GENOMIC DNA]</scope>
    <source>
        <strain evidence="3 5">DSM 2895</strain>
    </source>
</reference>
<evidence type="ECO:0000313" key="2">
    <source>
        <dbReference type="EMBL" id="KON84246.1"/>
    </source>
</evidence>
<keyword evidence="1" id="KW-0472">Membrane</keyword>
<dbReference type="EMBL" id="LGUG01000013">
    <property type="protein sequence ID" value="KON84246.1"/>
    <property type="molecule type" value="Genomic_DNA"/>
</dbReference>
<keyword evidence="1" id="KW-0812">Transmembrane</keyword>
<dbReference type="EMBL" id="FNED01000031">
    <property type="protein sequence ID" value="SDJ89129.1"/>
    <property type="molecule type" value="Genomic_DNA"/>
</dbReference>
<reference evidence="2 4" key="1">
    <citation type="submission" date="2015-07" db="EMBL/GenBank/DDBJ databases">
        <title>Fjat-14205 dsm 2895.</title>
        <authorList>
            <person name="Liu B."/>
            <person name="Wang J."/>
            <person name="Zhu Y."/>
            <person name="Liu G."/>
            <person name="Chen Q."/>
            <person name="Chen Z."/>
            <person name="Lan J."/>
            <person name="Che J."/>
            <person name="Ge C."/>
            <person name="Shi H."/>
            <person name="Pan Z."/>
            <person name="Liu X."/>
        </authorList>
    </citation>
    <scope>NUCLEOTIDE SEQUENCE [LARGE SCALE GENOMIC DNA]</scope>
    <source>
        <strain evidence="2 4">DSM 2895</strain>
    </source>
</reference>
<feature type="transmembrane region" description="Helical" evidence="1">
    <location>
        <begin position="52"/>
        <end position="72"/>
    </location>
</feature>
<evidence type="ECO:0000313" key="4">
    <source>
        <dbReference type="Proteomes" id="UP000037269"/>
    </source>
</evidence>
<protein>
    <recommendedName>
        <fullName evidence="6">DUF4179 domain-containing protein</fullName>
    </recommendedName>
</protein>
<gene>
    <name evidence="2" type="ORF">AF333_30370</name>
    <name evidence="3" type="ORF">SAMN04487909_13158</name>
</gene>
<dbReference type="GeneID" id="42309430"/>
<evidence type="ECO:0000313" key="5">
    <source>
        <dbReference type="Proteomes" id="UP000182836"/>
    </source>
</evidence>
<organism evidence="2 4">
    <name type="scientific">Aneurinibacillus migulanus</name>
    <name type="common">Bacillus migulanus</name>
    <dbReference type="NCBI Taxonomy" id="47500"/>
    <lineage>
        <taxon>Bacteria</taxon>
        <taxon>Bacillati</taxon>
        <taxon>Bacillota</taxon>
        <taxon>Bacilli</taxon>
        <taxon>Bacillales</taxon>
        <taxon>Paenibacillaceae</taxon>
        <taxon>Aneurinibacillus group</taxon>
        <taxon>Aneurinibacillus</taxon>
    </lineage>
</organism>
<dbReference type="Proteomes" id="UP000182836">
    <property type="component" value="Unassembled WGS sequence"/>
</dbReference>
<dbReference type="PATRIC" id="fig|47500.8.peg.6476"/>
<keyword evidence="4" id="KW-1185">Reference proteome</keyword>
<evidence type="ECO:0000256" key="1">
    <source>
        <dbReference type="SAM" id="Phobius"/>
    </source>
</evidence>
<evidence type="ECO:0000313" key="3">
    <source>
        <dbReference type="EMBL" id="SDJ89129.1"/>
    </source>
</evidence>
<dbReference type="Proteomes" id="UP000037269">
    <property type="component" value="Unassembled WGS sequence"/>
</dbReference>
<dbReference type="OrthoDB" id="2541898at2"/>
<name>A0A0D1XVL7_ANEMI</name>
<proteinExistence type="predicted"/>
<evidence type="ECO:0008006" key="6">
    <source>
        <dbReference type="Google" id="ProtNLM"/>
    </source>
</evidence>
<sequence>MNDKQIDQILREFSRVDKQNVPECISKGLDETLAQLDNIQHKDKPRRVKRKVGYAASVVALIAFCVLGSGFVSQTMAEVLQEVPVIGPIYKVDKNELDATAKKSLNHVYKLFPELKNYHIGLVVKGTRKHGYNTEQWDIVFTKENKEINTLDGDARVEIEAATGRILSVRQKKEFSGTIVYSNPSPTSEQVIRKAESFLKQMIGNESQDYFLRDIGDVCEDANPAEIAGKSFLFFKKFSADERSSSITVEVDRENNINYFERSFYDALEITANELNMQEVQLILDKVYKVYPDVKELEVVRATRGKENVVNAVAHERTALWLHEKGKHRLVIQVKFDTSGNILSLYRYSTKGFEKRFSDQDTKEKAIALVKELYGEKSNEYEFVRTRAGTSTYKGKDVALNAAVFKSVNNPKKSLSIDFQGDGAVLGITVFEEK</sequence>
<dbReference type="AlphaFoldDB" id="A0A0D1XVL7"/>
<dbReference type="RefSeq" id="WP_043065723.1">
    <property type="nucleotide sequence ID" value="NZ_BJOA01000097.1"/>
</dbReference>
<keyword evidence="1" id="KW-1133">Transmembrane helix</keyword>